<dbReference type="InterPro" id="IPR002699">
    <property type="entry name" value="V_ATPase_D"/>
</dbReference>
<name>D5EEX7_AMICL</name>
<reference evidence="5 6" key="1">
    <citation type="journal article" date="2010" name="Stand. Genomic Sci.">
        <title>Complete genome sequence of Aminobacterium colombiense type strain (ALA-1).</title>
        <authorList>
            <person name="Chertkov O."/>
            <person name="Sikorski J."/>
            <person name="Brambilla E."/>
            <person name="Lapidus A."/>
            <person name="Copeland A."/>
            <person name="Glavina Del Rio T."/>
            <person name="Nolan M."/>
            <person name="Lucas S."/>
            <person name="Tice H."/>
            <person name="Cheng J.F."/>
            <person name="Han C."/>
            <person name="Detter J.C."/>
            <person name="Bruce D."/>
            <person name="Tapia R."/>
            <person name="Goodwin L."/>
            <person name="Pitluck S."/>
            <person name="Liolios K."/>
            <person name="Ivanova N."/>
            <person name="Mavromatis K."/>
            <person name="Ovchinnikova G."/>
            <person name="Pati A."/>
            <person name="Chen A."/>
            <person name="Palaniappan K."/>
            <person name="Land M."/>
            <person name="Hauser L."/>
            <person name="Chang Y.J."/>
            <person name="Jeffries C.D."/>
            <person name="Spring S."/>
            <person name="Rohde M."/>
            <person name="Goker M."/>
            <person name="Bristow J."/>
            <person name="Eisen J.A."/>
            <person name="Markowitz V."/>
            <person name="Hugenholtz P."/>
            <person name="Kyrpides N.C."/>
            <person name="Klenk H.P."/>
        </authorList>
    </citation>
    <scope>NUCLEOTIDE SEQUENCE [LARGE SCALE GENOMIC DNA]</scope>
    <source>
        <strain evidence="6">DSM 12261 / ALA-1</strain>
    </source>
</reference>
<dbReference type="KEGG" id="aco:Amico_0984"/>
<keyword evidence="3" id="KW-0406">Ion transport</keyword>
<dbReference type="HOGENOM" id="CLU_1313294_0_0_0"/>
<sequence>MRPPTREQLLDIRRQMGTVQYGKQLLEKKRDALLRAIEEDRRKFKELDKLFREQIKHLSFVYALVRMYEGQTVMQLLKPDAGTLKVISKRHTLMGCRFTQFQPGKGRGSPLTGLSYDPAMTSLYLDELLSEMKKIEERIWTYINLKAKLASLEKELSKTMMKINTLQYILLPELKQEESRIRDILSERERQERYAIKKLSKKKKGKGYSPIAK</sequence>
<evidence type="ECO:0000256" key="2">
    <source>
        <dbReference type="ARBA" id="ARBA00022448"/>
    </source>
</evidence>
<dbReference type="EMBL" id="CP001997">
    <property type="protein sequence ID" value="ADE57109.1"/>
    <property type="molecule type" value="Genomic_DNA"/>
</dbReference>
<comment type="similarity">
    <text evidence="1">Belongs to the V-ATPase D subunit family.</text>
</comment>
<evidence type="ECO:0000313" key="6">
    <source>
        <dbReference type="Proteomes" id="UP000002366"/>
    </source>
</evidence>
<dbReference type="AlphaFoldDB" id="D5EEX7"/>
<dbReference type="Gene3D" id="1.10.287.3240">
    <property type="match status" value="1"/>
</dbReference>
<proteinExistence type="inferred from homology"/>
<evidence type="ECO:0000256" key="1">
    <source>
        <dbReference type="ARBA" id="ARBA00005850"/>
    </source>
</evidence>
<dbReference type="GO" id="GO:0046961">
    <property type="term" value="F:proton-transporting ATPase activity, rotational mechanism"/>
    <property type="evidence" value="ECO:0007669"/>
    <property type="project" value="InterPro"/>
</dbReference>
<keyword evidence="4" id="KW-0175">Coiled coil</keyword>
<keyword evidence="6" id="KW-1185">Reference proteome</keyword>
<organism evidence="5 6">
    <name type="scientific">Aminobacterium colombiense (strain DSM 12261 / ALA-1)</name>
    <dbReference type="NCBI Taxonomy" id="572547"/>
    <lineage>
        <taxon>Bacteria</taxon>
        <taxon>Thermotogati</taxon>
        <taxon>Synergistota</taxon>
        <taxon>Synergistia</taxon>
        <taxon>Synergistales</taxon>
        <taxon>Aminobacteriaceae</taxon>
        <taxon>Aminobacterium</taxon>
    </lineage>
</organism>
<feature type="coiled-coil region" evidence="4">
    <location>
        <begin position="142"/>
        <end position="194"/>
    </location>
</feature>
<evidence type="ECO:0000256" key="4">
    <source>
        <dbReference type="SAM" id="Coils"/>
    </source>
</evidence>
<protein>
    <submittedName>
        <fullName evidence="5">H+transporting two-sector ATPase D subunit</fullName>
    </submittedName>
</protein>
<dbReference type="STRING" id="572547.Amico_0984"/>
<evidence type="ECO:0000256" key="3">
    <source>
        <dbReference type="ARBA" id="ARBA00023065"/>
    </source>
</evidence>
<dbReference type="PANTHER" id="PTHR11671">
    <property type="entry name" value="V-TYPE ATP SYNTHASE SUBUNIT D"/>
    <property type="match status" value="1"/>
</dbReference>
<keyword evidence="2" id="KW-0813">Transport</keyword>
<dbReference type="Proteomes" id="UP000002366">
    <property type="component" value="Chromosome"/>
</dbReference>
<dbReference type="eggNOG" id="COG1394">
    <property type="taxonomic scope" value="Bacteria"/>
</dbReference>
<accession>D5EEX7</accession>
<evidence type="ECO:0000313" key="5">
    <source>
        <dbReference type="EMBL" id="ADE57109.1"/>
    </source>
</evidence>
<dbReference type="Pfam" id="PF01813">
    <property type="entry name" value="ATP-synt_D"/>
    <property type="match status" value="1"/>
</dbReference>
<gene>
    <name evidence="5" type="ordered locus">Amico_0984</name>
</gene>